<feature type="compositionally biased region" description="Polar residues" evidence="1">
    <location>
        <begin position="119"/>
        <end position="134"/>
    </location>
</feature>
<dbReference type="Gene3D" id="2.40.50.90">
    <property type="match status" value="1"/>
</dbReference>
<evidence type="ECO:0000313" key="4">
    <source>
        <dbReference type="Proteomes" id="UP000663852"/>
    </source>
</evidence>
<dbReference type="FunFam" id="2.30.30.140:FF:000018">
    <property type="entry name" value="Serine/threonine-protein kinase 31"/>
    <property type="match status" value="1"/>
</dbReference>
<evidence type="ECO:0000256" key="1">
    <source>
        <dbReference type="SAM" id="MobiDB-lite"/>
    </source>
</evidence>
<dbReference type="EMBL" id="CAJNOJ010000028">
    <property type="protein sequence ID" value="CAF0880249.1"/>
    <property type="molecule type" value="Genomic_DNA"/>
</dbReference>
<feature type="region of interest" description="Disordered" evidence="1">
    <location>
        <begin position="101"/>
        <end position="134"/>
    </location>
</feature>
<dbReference type="Proteomes" id="UP000663852">
    <property type="component" value="Unassembled WGS sequence"/>
</dbReference>
<dbReference type="InterPro" id="IPR035437">
    <property type="entry name" value="SNase_OB-fold_sf"/>
</dbReference>
<dbReference type="InterPro" id="IPR050621">
    <property type="entry name" value="Tudor_domain_containing"/>
</dbReference>
<gene>
    <name evidence="3" type="ORF">EDS130_LOCUS8753</name>
</gene>
<dbReference type="Gene3D" id="2.30.30.140">
    <property type="match status" value="1"/>
</dbReference>
<dbReference type="AlphaFoldDB" id="A0A813Y2H5"/>
<dbReference type="OrthoDB" id="9989103at2759"/>
<reference evidence="3" key="1">
    <citation type="submission" date="2021-02" db="EMBL/GenBank/DDBJ databases">
        <authorList>
            <person name="Nowell W R."/>
        </authorList>
    </citation>
    <scope>NUCLEOTIDE SEQUENCE</scope>
</reference>
<dbReference type="SMART" id="SM00333">
    <property type="entry name" value="TUDOR"/>
    <property type="match status" value="1"/>
</dbReference>
<dbReference type="SUPFAM" id="SSF63748">
    <property type="entry name" value="Tudor/PWWP/MBT"/>
    <property type="match status" value="1"/>
</dbReference>
<protein>
    <recommendedName>
        <fullName evidence="2">Tudor domain-containing protein</fullName>
    </recommendedName>
</protein>
<proteinExistence type="predicted"/>
<dbReference type="InterPro" id="IPR002999">
    <property type="entry name" value="Tudor"/>
</dbReference>
<accession>A0A813Y2H5</accession>
<name>A0A813Y2H5_ADIRI</name>
<evidence type="ECO:0000259" key="2">
    <source>
        <dbReference type="PROSITE" id="PS50304"/>
    </source>
</evidence>
<dbReference type="PANTHER" id="PTHR22948:SF29">
    <property type="entry name" value="FI02030P-RELATED"/>
    <property type="match status" value="1"/>
</dbReference>
<dbReference type="Pfam" id="PF00567">
    <property type="entry name" value="TUDOR"/>
    <property type="match status" value="1"/>
</dbReference>
<feature type="domain" description="Tudor" evidence="2">
    <location>
        <begin position="309"/>
        <end position="368"/>
    </location>
</feature>
<dbReference type="PANTHER" id="PTHR22948">
    <property type="entry name" value="TUDOR DOMAIN CONTAINING PROTEIN"/>
    <property type="match status" value="1"/>
</dbReference>
<organism evidence="3 4">
    <name type="scientific">Adineta ricciae</name>
    <name type="common">Rotifer</name>
    <dbReference type="NCBI Taxonomy" id="249248"/>
    <lineage>
        <taxon>Eukaryota</taxon>
        <taxon>Metazoa</taxon>
        <taxon>Spiralia</taxon>
        <taxon>Gnathifera</taxon>
        <taxon>Rotifera</taxon>
        <taxon>Eurotatoria</taxon>
        <taxon>Bdelloidea</taxon>
        <taxon>Adinetida</taxon>
        <taxon>Adinetidae</taxon>
        <taxon>Adineta</taxon>
    </lineage>
</organism>
<evidence type="ECO:0000313" key="3">
    <source>
        <dbReference type="EMBL" id="CAF0880249.1"/>
    </source>
</evidence>
<comment type="caution">
    <text evidence="3">The sequence shown here is derived from an EMBL/GenBank/DDBJ whole genome shotgun (WGS) entry which is preliminary data.</text>
</comment>
<sequence>MSISFSDMISSNETTSAEVLDDVDHLLFLCDRLGKRLHQVTSYVDDLKQTWINKRKSIECDANIASAEALKASKCHKILLHVAEKLAVVELQTESLNALQSPFSPVLPGSTEKREEHTSTNQRTNPVFPSPSQIAKNSTVNAFTPRTSAPLFSENVPAKQPLGQHQVQPELAPHRPLMGSDTSGYVQQKFSSQISTFPTAQKPVQNGLVNGYPKQSSNVIIPRPSTLTDSYSSRSMIGSTGVHEKVRVKMQVIKAGTIWRNADIPIIDHPSAFFVCNQDPRVAEQFHMMAVEMNAHYNKPANTALPLQNPAIGDFCVARFSEDQHWYRARVVLIHSNESILIVFIDYGNSETKPANEIYPMQETISHLPAMTVACTLAESFPRNENFWTAEATEIFNQLVKNRIVEVQFQQGSDQQWPLHFVKVMLDGQSVVQHSRLAPYVTTVRNEQIAMHFNDKLTSMEYILYNVAVVESDIYNGTLP</sequence>
<dbReference type="PROSITE" id="PS50304">
    <property type="entry name" value="TUDOR"/>
    <property type="match status" value="1"/>
</dbReference>